<dbReference type="AlphaFoldDB" id="A0A8R7UF38"/>
<dbReference type="EnsemblPlants" id="TuG1812G0500001329.01.T01">
    <property type="protein sequence ID" value="TuG1812G0500001329.01.T01"/>
    <property type="gene ID" value="TuG1812G0500001329.01"/>
</dbReference>
<keyword evidence="2" id="KW-1185">Reference proteome</keyword>
<reference evidence="1" key="2">
    <citation type="submission" date="2018-03" db="EMBL/GenBank/DDBJ databases">
        <title>The Triticum urartu genome reveals the dynamic nature of wheat genome evolution.</title>
        <authorList>
            <person name="Ling H."/>
            <person name="Ma B."/>
            <person name="Shi X."/>
            <person name="Liu H."/>
            <person name="Dong L."/>
            <person name="Sun H."/>
            <person name="Cao Y."/>
            <person name="Gao Q."/>
            <person name="Zheng S."/>
            <person name="Li Y."/>
            <person name="Yu Y."/>
            <person name="Du H."/>
            <person name="Qi M."/>
            <person name="Li Y."/>
            <person name="Yu H."/>
            <person name="Cui Y."/>
            <person name="Wang N."/>
            <person name="Chen C."/>
            <person name="Wu H."/>
            <person name="Zhao Y."/>
            <person name="Zhang J."/>
            <person name="Li Y."/>
            <person name="Zhou W."/>
            <person name="Zhang B."/>
            <person name="Hu W."/>
            <person name="Eijk M."/>
            <person name="Tang J."/>
            <person name="Witsenboer H."/>
            <person name="Zhao S."/>
            <person name="Li Z."/>
            <person name="Zhang A."/>
            <person name="Wang D."/>
            <person name="Liang C."/>
        </authorList>
    </citation>
    <scope>NUCLEOTIDE SEQUENCE [LARGE SCALE GENOMIC DNA]</scope>
    <source>
        <strain evidence="1">cv. G1812</strain>
    </source>
</reference>
<dbReference type="Gene3D" id="2.60.120.560">
    <property type="entry name" value="Exo-inulinase, domain 1"/>
    <property type="match status" value="1"/>
</dbReference>
<dbReference type="Proteomes" id="UP000015106">
    <property type="component" value="Chromosome 5"/>
</dbReference>
<evidence type="ECO:0000313" key="1">
    <source>
        <dbReference type="EnsemblPlants" id="TuG1812G0500001329.01.T01"/>
    </source>
</evidence>
<dbReference type="Gramene" id="TuG1812G0500001329.01.T01">
    <property type="protein sequence ID" value="TuG1812G0500001329.01.T01"/>
    <property type="gene ID" value="TuG1812G0500001329.01"/>
</dbReference>
<protein>
    <submittedName>
        <fullName evidence="1">Uncharacterized protein</fullName>
    </submittedName>
</protein>
<proteinExistence type="predicted"/>
<name>A0A8R7UF38_TRIUA</name>
<organism evidence="1 2">
    <name type="scientific">Triticum urartu</name>
    <name type="common">Red wild einkorn</name>
    <name type="synonym">Crithodium urartu</name>
    <dbReference type="NCBI Taxonomy" id="4572"/>
    <lineage>
        <taxon>Eukaryota</taxon>
        <taxon>Viridiplantae</taxon>
        <taxon>Streptophyta</taxon>
        <taxon>Embryophyta</taxon>
        <taxon>Tracheophyta</taxon>
        <taxon>Spermatophyta</taxon>
        <taxon>Magnoliopsida</taxon>
        <taxon>Liliopsida</taxon>
        <taxon>Poales</taxon>
        <taxon>Poaceae</taxon>
        <taxon>BOP clade</taxon>
        <taxon>Pooideae</taxon>
        <taxon>Triticodae</taxon>
        <taxon>Triticeae</taxon>
        <taxon>Triticinae</taxon>
        <taxon>Triticum</taxon>
    </lineage>
</organism>
<accession>A0A8R7UF38</accession>
<reference evidence="2" key="1">
    <citation type="journal article" date="2013" name="Nature">
        <title>Draft genome of the wheat A-genome progenitor Triticum urartu.</title>
        <authorList>
            <person name="Ling H.Q."/>
            <person name="Zhao S."/>
            <person name="Liu D."/>
            <person name="Wang J."/>
            <person name="Sun H."/>
            <person name="Zhang C."/>
            <person name="Fan H."/>
            <person name="Li D."/>
            <person name="Dong L."/>
            <person name="Tao Y."/>
            <person name="Gao C."/>
            <person name="Wu H."/>
            <person name="Li Y."/>
            <person name="Cui Y."/>
            <person name="Guo X."/>
            <person name="Zheng S."/>
            <person name="Wang B."/>
            <person name="Yu K."/>
            <person name="Liang Q."/>
            <person name="Yang W."/>
            <person name="Lou X."/>
            <person name="Chen J."/>
            <person name="Feng M."/>
            <person name="Jian J."/>
            <person name="Zhang X."/>
            <person name="Luo G."/>
            <person name="Jiang Y."/>
            <person name="Liu J."/>
            <person name="Wang Z."/>
            <person name="Sha Y."/>
            <person name="Zhang B."/>
            <person name="Wu H."/>
            <person name="Tang D."/>
            <person name="Shen Q."/>
            <person name="Xue P."/>
            <person name="Zou S."/>
            <person name="Wang X."/>
            <person name="Liu X."/>
            <person name="Wang F."/>
            <person name="Yang Y."/>
            <person name="An X."/>
            <person name="Dong Z."/>
            <person name="Zhang K."/>
            <person name="Zhang X."/>
            <person name="Luo M.C."/>
            <person name="Dvorak J."/>
            <person name="Tong Y."/>
            <person name="Wang J."/>
            <person name="Yang H."/>
            <person name="Li Z."/>
            <person name="Wang D."/>
            <person name="Zhang A."/>
            <person name="Wang J."/>
        </authorList>
    </citation>
    <scope>NUCLEOTIDE SEQUENCE</scope>
    <source>
        <strain evidence="2">cv. G1812</strain>
    </source>
</reference>
<evidence type="ECO:0000313" key="2">
    <source>
        <dbReference type="Proteomes" id="UP000015106"/>
    </source>
</evidence>
<sequence>MILMCSDLRSSSLRPGLYTPANEGFFEFDLEKEKKISLRTLVSLGSYFISRVVHFMHFVSELDMNDAP</sequence>
<reference evidence="1" key="3">
    <citation type="submission" date="2022-06" db="UniProtKB">
        <authorList>
            <consortium name="EnsemblPlants"/>
        </authorList>
    </citation>
    <scope>IDENTIFICATION</scope>
</reference>